<evidence type="ECO:0000313" key="3">
    <source>
        <dbReference type="Proteomes" id="UP000800093"/>
    </source>
</evidence>
<dbReference type="Gene3D" id="3.40.50.1820">
    <property type="entry name" value="alpha/beta hydrolase"/>
    <property type="match status" value="1"/>
</dbReference>
<evidence type="ECO:0000313" key="2">
    <source>
        <dbReference type="EMBL" id="KAF2260894.1"/>
    </source>
</evidence>
<protein>
    <submittedName>
        <fullName evidence="2">Alpha/beta hydrolase-like protein</fullName>
    </submittedName>
</protein>
<reference evidence="3" key="1">
    <citation type="journal article" date="2020" name="Stud. Mycol.">
        <title>101 Dothideomycetes genomes: A test case for predicting lifestyles and emergence of pathogens.</title>
        <authorList>
            <person name="Haridas S."/>
            <person name="Albert R."/>
            <person name="Binder M."/>
            <person name="Bloem J."/>
            <person name="LaButti K."/>
            <person name="Salamov A."/>
            <person name="Andreopoulos B."/>
            <person name="Baker S."/>
            <person name="Barry K."/>
            <person name="Bills G."/>
            <person name="Bluhm B."/>
            <person name="Cannon C."/>
            <person name="Castanera R."/>
            <person name="Culley D."/>
            <person name="Daum C."/>
            <person name="Ezra D."/>
            <person name="Gonzalez J."/>
            <person name="Henrissat B."/>
            <person name="Kuo A."/>
            <person name="Liang C."/>
            <person name="Lipzen A."/>
            <person name="Lutzoni F."/>
            <person name="Magnuson J."/>
            <person name="Mondo S."/>
            <person name="Nolan M."/>
            <person name="Ohm R."/>
            <person name="Pangilinan J."/>
            <person name="Park H.-J."/>
            <person name="Ramirez L."/>
            <person name="Alfaro M."/>
            <person name="Sun H."/>
            <person name="Tritt A."/>
            <person name="Yoshinaga Y."/>
            <person name="Zwiers L.-H."/>
            <person name="Turgeon B."/>
            <person name="Goodwin S."/>
            <person name="Spatafora J."/>
            <person name="Crous P."/>
            <person name="Grigoriev I."/>
        </authorList>
    </citation>
    <scope>NUCLEOTIDE SEQUENCE [LARGE SCALE GENOMIC DNA]</scope>
    <source>
        <strain evidence="3">CBS 304.66</strain>
    </source>
</reference>
<dbReference type="SUPFAM" id="SSF53474">
    <property type="entry name" value="alpha/beta-Hydrolases"/>
    <property type="match status" value="1"/>
</dbReference>
<accession>A0A9P4N3L5</accession>
<keyword evidence="3" id="KW-1185">Reference proteome</keyword>
<dbReference type="EMBL" id="ML986669">
    <property type="protein sequence ID" value="KAF2260894.1"/>
    <property type="molecule type" value="Genomic_DNA"/>
</dbReference>
<dbReference type="InterPro" id="IPR050471">
    <property type="entry name" value="AB_hydrolase"/>
</dbReference>
<dbReference type="GO" id="GO:0016787">
    <property type="term" value="F:hydrolase activity"/>
    <property type="evidence" value="ECO:0007669"/>
    <property type="project" value="UniProtKB-KW"/>
</dbReference>
<evidence type="ECO:0000259" key="1">
    <source>
        <dbReference type="Pfam" id="PF00561"/>
    </source>
</evidence>
<dbReference type="InterPro" id="IPR000073">
    <property type="entry name" value="AB_hydrolase_1"/>
</dbReference>
<dbReference type="InterPro" id="IPR029058">
    <property type="entry name" value="AB_hydrolase_fold"/>
</dbReference>
<dbReference type="PANTHER" id="PTHR43433:SF5">
    <property type="entry name" value="AB HYDROLASE-1 DOMAIN-CONTAINING PROTEIN"/>
    <property type="match status" value="1"/>
</dbReference>
<organism evidence="2 3">
    <name type="scientific">Lojkania enalia</name>
    <dbReference type="NCBI Taxonomy" id="147567"/>
    <lineage>
        <taxon>Eukaryota</taxon>
        <taxon>Fungi</taxon>
        <taxon>Dikarya</taxon>
        <taxon>Ascomycota</taxon>
        <taxon>Pezizomycotina</taxon>
        <taxon>Dothideomycetes</taxon>
        <taxon>Pleosporomycetidae</taxon>
        <taxon>Pleosporales</taxon>
        <taxon>Pleosporales incertae sedis</taxon>
        <taxon>Lojkania</taxon>
    </lineage>
</organism>
<sequence length="360" mass="41030">MAQRKPLTADELTKHPEYDHTIWDLKPEKKGKLAVADGRGGPINISYEVHGHGPRHLVWIMGLGGMKYAWQRQTKDLAHKKADQYTSLVFDNRGIGESDKPLFRYSTSEMAKDTLELIDHLGWTGKRELHVIGISMGGMIAQELAMLIPDRICSLNLISTAAGLFNTHGFLENLRNRANLFIPKPLDKQIANVKANLCTEPWLSAPDELEYVVEPFPTNGDRFAANEIWKRTHPEFFNKKGFILQAVAAGWHYKSPKDLALIADRVGKRRIMVVHGVKDKMITFPHGVVLWRGLENGQGKTGREYLGMEVEEDVWVEGEVEKRFIREQGHVVPIEMREEFSGWLEERIRRTEGFNGEEGR</sequence>
<dbReference type="PANTHER" id="PTHR43433">
    <property type="entry name" value="HYDROLASE, ALPHA/BETA FOLD FAMILY PROTEIN"/>
    <property type="match status" value="1"/>
</dbReference>
<dbReference type="Pfam" id="PF00561">
    <property type="entry name" value="Abhydrolase_1"/>
    <property type="match status" value="1"/>
</dbReference>
<dbReference type="Proteomes" id="UP000800093">
    <property type="component" value="Unassembled WGS sequence"/>
</dbReference>
<name>A0A9P4N3L5_9PLEO</name>
<gene>
    <name evidence="2" type="ORF">CC78DRAFT_555347</name>
</gene>
<dbReference type="AlphaFoldDB" id="A0A9P4N3L5"/>
<dbReference type="OrthoDB" id="19657at2759"/>
<comment type="caution">
    <text evidence="2">The sequence shown here is derived from an EMBL/GenBank/DDBJ whole genome shotgun (WGS) entry which is preliminary data.</text>
</comment>
<feature type="domain" description="AB hydrolase-1" evidence="1">
    <location>
        <begin position="56"/>
        <end position="283"/>
    </location>
</feature>
<proteinExistence type="predicted"/>